<feature type="domain" description="FAD dependent oxidoreductase" evidence="6">
    <location>
        <begin position="8"/>
        <end position="409"/>
    </location>
</feature>
<evidence type="ECO:0000259" key="6">
    <source>
        <dbReference type="Pfam" id="PF01266"/>
    </source>
</evidence>
<dbReference type="SUPFAM" id="SSF51905">
    <property type="entry name" value="FAD/NAD(P)-binding domain"/>
    <property type="match status" value="1"/>
</dbReference>
<organism evidence="7 8">
    <name type="scientific">Thermoleophilum album</name>
    <dbReference type="NCBI Taxonomy" id="29539"/>
    <lineage>
        <taxon>Bacteria</taxon>
        <taxon>Bacillati</taxon>
        <taxon>Actinomycetota</taxon>
        <taxon>Thermoleophilia</taxon>
        <taxon>Thermoleophilales</taxon>
        <taxon>Thermoleophilaceae</taxon>
        <taxon>Thermoleophilum</taxon>
    </lineage>
</organism>
<comment type="cofactor">
    <cofactor evidence="1">
        <name>FAD</name>
        <dbReference type="ChEBI" id="CHEBI:57692"/>
    </cofactor>
</comment>
<dbReference type="InterPro" id="IPR036188">
    <property type="entry name" value="FAD/NAD-bd_sf"/>
</dbReference>
<dbReference type="AlphaFoldDB" id="A0A1H6FMV6"/>
<dbReference type="GO" id="GO:0005737">
    <property type="term" value="C:cytoplasm"/>
    <property type="evidence" value="ECO:0007669"/>
    <property type="project" value="TreeGrafter"/>
</dbReference>
<evidence type="ECO:0000313" key="7">
    <source>
        <dbReference type="EMBL" id="SEH11682.1"/>
    </source>
</evidence>
<dbReference type="Gene3D" id="3.30.9.10">
    <property type="entry name" value="D-Amino Acid Oxidase, subunit A, domain 2"/>
    <property type="match status" value="1"/>
</dbReference>
<evidence type="ECO:0000256" key="1">
    <source>
        <dbReference type="ARBA" id="ARBA00001974"/>
    </source>
</evidence>
<dbReference type="PANTHER" id="PTHR43104:SF2">
    <property type="entry name" value="L-2-HYDROXYGLUTARATE DEHYDROGENASE, MITOCHONDRIAL"/>
    <property type="match status" value="1"/>
</dbReference>
<keyword evidence="3" id="KW-0274">FAD</keyword>
<dbReference type="PANTHER" id="PTHR43104">
    <property type="entry name" value="L-2-HYDROXYGLUTARATE DEHYDROGENASE, MITOCHONDRIAL"/>
    <property type="match status" value="1"/>
</dbReference>
<evidence type="ECO:0000256" key="5">
    <source>
        <dbReference type="ARBA" id="ARBA00037941"/>
    </source>
</evidence>
<dbReference type="Pfam" id="PF01266">
    <property type="entry name" value="DAO"/>
    <property type="match status" value="1"/>
</dbReference>
<protein>
    <submittedName>
        <fullName evidence="7">2-hydroxyglutarate dehydrogenase</fullName>
    </submittedName>
</protein>
<keyword evidence="4" id="KW-0560">Oxidoreductase</keyword>
<dbReference type="OrthoDB" id="9801699at2"/>
<dbReference type="STRING" id="29539.SAMN02745716_0847"/>
<sequence>MLRRQDPLVVIGAGIVGLATARELQQRLPRQRVIVLERGSEPALGQTARNSGVVHAGIYYRPGSLKARLCVEGGRLLAAHCERLDLPFERCGKVIVARDERERPRLEELLRRARANGVRGVEIVDRQRLAAIEPHCVGVAALWSPMTAVTDFRAVAHSLADELRQLGGELRTRAQVEAIGRGPTGATGNSRLTVALANGERLTASFVVACAGADADRLAAAAGLAPQVRIVPFRGSYRTIKAPSSQLVRALIYPVPDPELPFLGAHLSRHVDGVVTLGPTALPWPLRGLPSGTGVSARRARVLKHLIHSARWPGTHRALWRYRRAGVRELSRWLWPRLLVADARSYVPALDPRDFAPGPSGIRAQAVARDGTLVDDFLVSEGPRMLHVLNAPSPAATSALALARLIADRVEARLR</sequence>
<dbReference type="NCBIfam" id="NF008726">
    <property type="entry name" value="PRK11728.1"/>
    <property type="match status" value="1"/>
</dbReference>
<dbReference type="EMBL" id="FNWJ01000001">
    <property type="protein sequence ID" value="SEH11682.1"/>
    <property type="molecule type" value="Genomic_DNA"/>
</dbReference>
<dbReference type="Gene3D" id="3.50.50.60">
    <property type="entry name" value="FAD/NAD(P)-binding domain"/>
    <property type="match status" value="1"/>
</dbReference>
<accession>A0A1H6FMV6</accession>
<gene>
    <name evidence="7" type="ORF">SAMN02745716_0847</name>
</gene>
<dbReference type="GO" id="GO:0047545">
    <property type="term" value="F:(S)-2-hydroxyglutarate dehydrogenase activity"/>
    <property type="evidence" value="ECO:0007669"/>
    <property type="project" value="TreeGrafter"/>
</dbReference>
<evidence type="ECO:0000256" key="3">
    <source>
        <dbReference type="ARBA" id="ARBA00022827"/>
    </source>
</evidence>
<proteinExistence type="inferred from homology"/>
<evidence type="ECO:0000256" key="4">
    <source>
        <dbReference type="ARBA" id="ARBA00023002"/>
    </source>
</evidence>
<dbReference type="Proteomes" id="UP000222056">
    <property type="component" value="Unassembled WGS sequence"/>
</dbReference>
<dbReference type="RefSeq" id="WP_093116484.1">
    <property type="nucleotide sequence ID" value="NZ_FNWJ01000001.1"/>
</dbReference>
<evidence type="ECO:0000256" key="2">
    <source>
        <dbReference type="ARBA" id="ARBA00022630"/>
    </source>
</evidence>
<dbReference type="InterPro" id="IPR006076">
    <property type="entry name" value="FAD-dep_OxRdtase"/>
</dbReference>
<reference evidence="8" key="1">
    <citation type="submission" date="2016-10" db="EMBL/GenBank/DDBJ databases">
        <authorList>
            <person name="Varghese N."/>
            <person name="Submissions S."/>
        </authorList>
    </citation>
    <scope>NUCLEOTIDE SEQUENCE [LARGE SCALE GENOMIC DNA]</scope>
    <source>
        <strain evidence="8">ATCC 35263</strain>
    </source>
</reference>
<keyword evidence="2" id="KW-0285">Flavoprotein</keyword>
<name>A0A1H6FMV6_THEAL</name>
<evidence type="ECO:0000313" key="8">
    <source>
        <dbReference type="Proteomes" id="UP000222056"/>
    </source>
</evidence>
<comment type="similarity">
    <text evidence="5">Belongs to the L2HGDH family.</text>
</comment>
<keyword evidence="8" id="KW-1185">Reference proteome</keyword>